<keyword evidence="1" id="KW-0812">Transmembrane</keyword>
<evidence type="ECO:0000313" key="2">
    <source>
        <dbReference type="EMBL" id="SVC88615.1"/>
    </source>
</evidence>
<dbReference type="AlphaFoldDB" id="A0A382QUS9"/>
<feature type="non-terminal residue" evidence="2">
    <location>
        <position position="1"/>
    </location>
</feature>
<accession>A0A382QUS9</accession>
<protein>
    <submittedName>
        <fullName evidence="2">Uncharacterized protein</fullName>
    </submittedName>
</protein>
<gene>
    <name evidence="2" type="ORF">METZ01_LOCUS341469</name>
</gene>
<sequence>PFFLTIEATPLGIILYFSIASAAATSTSNQILYLFSSDQI</sequence>
<organism evidence="2">
    <name type="scientific">marine metagenome</name>
    <dbReference type="NCBI Taxonomy" id="408172"/>
    <lineage>
        <taxon>unclassified sequences</taxon>
        <taxon>metagenomes</taxon>
        <taxon>ecological metagenomes</taxon>
    </lineage>
</organism>
<feature type="transmembrane region" description="Helical" evidence="1">
    <location>
        <begin position="13"/>
        <end position="35"/>
    </location>
</feature>
<proteinExistence type="predicted"/>
<reference evidence="2" key="1">
    <citation type="submission" date="2018-05" db="EMBL/GenBank/DDBJ databases">
        <authorList>
            <person name="Lanie J.A."/>
            <person name="Ng W.-L."/>
            <person name="Kazmierczak K.M."/>
            <person name="Andrzejewski T.M."/>
            <person name="Davidsen T.M."/>
            <person name="Wayne K.J."/>
            <person name="Tettelin H."/>
            <person name="Glass J.I."/>
            <person name="Rusch D."/>
            <person name="Podicherti R."/>
            <person name="Tsui H.-C.T."/>
            <person name="Winkler M.E."/>
        </authorList>
    </citation>
    <scope>NUCLEOTIDE SEQUENCE</scope>
</reference>
<name>A0A382QUS9_9ZZZZ</name>
<keyword evidence="1" id="KW-1133">Transmembrane helix</keyword>
<dbReference type="EMBL" id="UINC01116698">
    <property type="protein sequence ID" value="SVC88615.1"/>
    <property type="molecule type" value="Genomic_DNA"/>
</dbReference>
<keyword evidence="1" id="KW-0472">Membrane</keyword>
<evidence type="ECO:0000256" key="1">
    <source>
        <dbReference type="SAM" id="Phobius"/>
    </source>
</evidence>